<organism evidence="1 2">
    <name type="scientific">Turicibacter sanguinis</name>
    <dbReference type="NCBI Taxonomy" id="154288"/>
    <lineage>
        <taxon>Bacteria</taxon>
        <taxon>Bacillati</taxon>
        <taxon>Bacillota</taxon>
        <taxon>Erysipelotrichia</taxon>
        <taxon>Erysipelotrichales</taxon>
        <taxon>Turicibacteraceae</taxon>
        <taxon>Turicibacter</taxon>
    </lineage>
</organism>
<accession>A0A9X4XJF1</accession>
<proteinExistence type="predicted"/>
<comment type="caution">
    <text evidence="1">The sequence shown here is derived from an EMBL/GenBank/DDBJ whole genome shotgun (WGS) entry which is preliminary data.</text>
</comment>
<evidence type="ECO:0000313" key="1">
    <source>
        <dbReference type="EMBL" id="MTK22915.1"/>
    </source>
</evidence>
<name>A0A9X4XJF1_9FIRM</name>
<dbReference type="EMBL" id="WMQE01000087">
    <property type="protein sequence ID" value="MTK22915.1"/>
    <property type="molecule type" value="Genomic_DNA"/>
</dbReference>
<dbReference type="RefSeq" id="WP_155223204.1">
    <property type="nucleotide sequence ID" value="NZ_JAMQUT010000005.1"/>
</dbReference>
<reference evidence="1 2" key="1">
    <citation type="journal article" date="2019" name="Nat. Med.">
        <title>A library of human gut bacterial isolates paired with longitudinal multiomics data enables mechanistic microbiome research.</title>
        <authorList>
            <person name="Poyet M."/>
            <person name="Groussin M."/>
            <person name="Gibbons S.M."/>
            <person name="Avila-Pacheco J."/>
            <person name="Jiang X."/>
            <person name="Kearney S.M."/>
            <person name="Perrotta A.R."/>
            <person name="Berdy B."/>
            <person name="Zhao S."/>
            <person name="Lieberman T.D."/>
            <person name="Swanson P.K."/>
            <person name="Smith M."/>
            <person name="Roesemann S."/>
            <person name="Alexander J.E."/>
            <person name="Rich S.A."/>
            <person name="Livny J."/>
            <person name="Vlamakis H."/>
            <person name="Clish C."/>
            <person name="Bullock K."/>
            <person name="Deik A."/>
            <person name="Scott J."/>
            <person name="Pierce K.A."/>
            <person name="Xavier R.J."/>
            <person name="Alm E.J."/>
        </authorList>
    </citation>
    <scope>NUCLEOTIDE SEQUENCE [LARGE SCALE GENOMIC DNA]</scope>
    <source>
        <strain evidence="1 2">BIOML-A198</strain>
    </source>
</reference>
<sequence>MLVECKSFLSDVKELKKEILDWIREFGPDHPELTERLESDLLKKIDGHIKTLEQMKPGTIVEVR</sequence>
<evidence type="ECO:0000313" key="2">
    <source>
        <dbReference type="Proteomes" id="UP000487649"/>
    </source>
</evidence>
<protein>
    <submittedName>
        <fullName evidence="1">Uncharacterized protein</fullName>
    </submittedName>
</protein>
<dbReference type="AlphaFoldDB" id="A0A9X4XJF1"/>
<gene>
    <name evidence="1" type="ORF">GMA92_16130</name>
</gene>
<dbReference type="Proteomes" id="UP000487649">
    <property type="component" value="Unassembled WGS sequence"/>
</dbReference>